<reference evidence="3 4" key="1">
    <citation type="journal article" date="2020" name="Microbiol. Resour. Announc.">
        <title>Draft Genome Sequence of a Cladosporium Species Isolated from the Mesophotic Ascidian Didemnum maculosum.</title>
        <authorList>
            <person name="Gioti A."/>
            <person name="Siaperas R."/>
            <person name="Nikolaivits E."/>
            <person name="Le Goff G."/>
            <person name="Ouazzani J."/>
            <person name="Kotoulas G."/>
            <person name="Topakas E."/>
        </authorList>
    </citation>
    <scope>NUCLEOTIDE SEQUENCE [LARGE SCALE GENOMIC DNA]</scope>
    <source>
        <strain evidence="3 4">TM138-S3</strain>
    </source>
</reference>
<evidence type="ECO:0000313" key="4">
    <source>
        <dbReference type="Proteomes" id="UP000803884"/>
    </source>
</evidence>
<feature type="transmembrane region" description="Helical" evidence="2">
    <location>
        <begin position="108"/>
        <end position="127"/>
    </location>
</feature>
<dbReference type="EMBL" id="JAAQHG020000010">
    <property type="protein sequence ID" value="KAL1587580.1"/>
    <property type="molecule type" value="Genomic_DNA"/>
</dbReference>
<feature type="transmembrane region" description="Helical" evidence="2">
    <location>
        <begin position="15"/>
        <end position="37"/>
    </location>
</feature>
<name>A0AB34KRU6_9PEZI</name>
<keyword evidence="4" id="KW-1185">Reference proteome</keyword>
<sequence length="302" mass="34121">MPRFFITRHWRLPKLMYALFGLEFLLTVGALTLFGIADPNTYRTKLWQNGADQGFNSDPSIVLYSYANYRPIDTPIVWSQFMTTWNTVISVLGMFILLVKAVLFIMHLFLPLLSLFVSGLMLALYAVSLRNQSAPDMSDPDNPSPGLPWYLSKGCQYATQANEGYCMQARGAFGVTCAMVAIFSVYFIYSILSTIPTQRERDQRADDIEMKKLAEYRPQTMTRDEQRDMNRQIFLNLPKTPTTPWGRDPSNPMTPRTVAFTQLNGDSNPGALNKDVYVASSGQGPSRLLPFRQKYGDTPDGS</sequence>
<feature type="transmembrane region" description="Helical" evidence="2">
    <location>
        <begin position="76"/>
        <end position="99"/>
    </location>
</feature>
<dbReference type="AlphaFoldDB" id="A0AB34KRU6"/>
<accession>A0AB34KRU6</accession>
<keyword evidence="2" id="KW-0812">Transmembrane</keyword>
<dbReference type="GeneID" id="96005336"/>
<keyword evidence="2" id="KW-1133">Transmembrane helix</keyword>
<proteinExistence type="predicted"/>
<dbReference type="Proteomes" id="UP000803884">
    <property type="component" value="Unassembled WGS sequence"/>
</dbReference>
<protein>
    <submittedName>
        <fullName evidence="3">Uncharacterized protein</fullName>
    </submittedName>
</protein>
<feature type="region of interest" description="Disordered" evidence="1">
    <location>
        <begin position="281"/>
        <end position="302"/>
    </location>
</feature>
<feature type="transmembrane region" description="Helical" evidence="2">
    <location>
        <begin position="172"/>
        <end position="192"/>
    </location>
</feature>
<dbReference type="RefSeq" id="XP_069230685.1">
    <property type="nucleotide sequence ID" value="XM_069372498.1"/>
</dbReference>
<organism evidence="3 4">
    <name type="scientific">Cladosporium halotolerans</name>
    <dbReference type="NCBI Taxonomy" id="1052096"/>
    <lineage>
        <taxon>Eukaryota</taxon>
        <taxon>Fungi</taxon>
        <taxon>Dikarya</taxon>
        <taxon>Ascomycota</taxon>
        <taxon>Pezizomycotina</taxon>
        <taxon>Dothideomycetes</taxon>
        <taxon>Dothideomycetidae</taxon>
        <taxon>Cladosporiales</taxon>
        <taxon>Cladosporiaceae</taxon>
        <taxon>Cladosporium</taxon>
    </lineage>
</organism>
<comment type="caution">
    <text evidence="3">The sequence shown here is derived from an EMBL/GenBank/DDBJ whole genome shotgun (WGS) entry which is preliminary data.</text>
</comment>
<evidence type="ECO:0000256" key="2">
    <source>
        <dbReference type="SAM" id="Phobius"/>
    </source>
</evidence>
<keyword evidence="2" id="KW-0472">Membrane</keyword>
<gene>
    <name evidence="3" type="ORF">WHR41_03892</name>
</gene>
<evidence type="ECO:0000256" key="1">
    <source>
        <dbReference type="SAM" id="MobiDB-lite"/>
    </source>
</evidence>
<evidence type="ECO:0000313" key="3">
    <source>
        <dbReference type="EMBL" id="KAL1587580.1"/>
    </source>
</evidence>